<dbReference type="EMBL" id="NCKV01000956">
    <property type="protein sequence ID" value="RWS29348.1"/>
    <property type="molecule type" value="Genomic_DNA"/>
</dbReference>
<keyword evidence="7" id="KW-0812">Transmembrane</keyword>
<evidence type="ECO:0000256" key="3">
    <source>
        <dbReference type="ARBA" id="ARBA00023157"/>
    </source>
</evidence>
<keyword evidence="5" id="KW-0393">Immunoglobulin domain</keyword>
<dbReference type="GO" id="GO:0050839">
    <property type="term" value="F:cell adhesion molecule binding"/>
    <property type="evidence" value="ECO:0007669"/>
    <property type="project" value="TreeGrafter"/>
</dbReference>
<feature type="domain" description="Ig-like" evidence="8">
    <location>
        <begin position="242"/>
        <end position="332"/>
    </location>
</feature>
<dbReference type="PROSITE" id="PS50835">
    <property type="entry name" value="IG_LIKE"/>
    <property type="match status" value="8"/>
</dbReference>
<evidence type="ECO:0000259" key="8">
    <source>
        <dbReference type="PROSITE" id="PS50835"/>
    </source>
</evidence>
<dbReference type="Pfam" id="PF08205">
    <property type="entry name" value="C2-set_2"/>
    <property type="match status" value="2"/>
</dbReference>
<feature type="transmembrane region" description="Helical" evidence="7">
    <location>
        <begin position="896"/>
        <end position="922"/>
    </location>
</feature>
<keyword evidence="2 7" id="KW-0472">Membrane</keyword>
<dbReference type="GO" id="GO:0098609">
    <property type="term" value="P:cell-cell adhesion"/>
    <property type="evidence" value="ECO:0007669"/>
    <property type="project" value="TreeGrafter"/>
</dbReference>
<dbReference type="PANTHER" id="PTHR11640">
    <property type="entry name" value="NEPHRIN"/>
    <property type="match status" value="1"/>
</dbReference>
<dbReference type="InterPro" id="IPR013162">
    <property type="entry name" value="CD80_C2-set"/>
</dbReference>
<dbReference type="Pfam" id="PF13927">
    <property type="entry name" value="Ig_3"/>
    <property type="match status" value="2"/>
</dbReference>
<protein>
    <submittedName>
        <fullName evidence="9">Hemicentin-1-like protein</fullName>
    </submittedName>
</protein>
<dbReference type="InterPro" id="IPR003598">
    <property type="entry name" value="Ig_sub2"/>
</dbReference>
<dbReference type="InterPro" id="IPR007110">
    <property type="entry name" value="Ig-like_dom"/>
</dbReference>
<dbReference type="SMART" id="SM00408">
    <property type="entry name" value="IGc2"/>
    <property type="match status" value="6"/>
</dbReference>
<dbReference type="AlphaFoldDB" id="A0A443SP89"/>
<feature type="domain" description="Ig-like" evidence="8">
    <location>
        <begin position="545"/>
        <end position="666"/>
    </location>
</feature>
<dbReference type="InterPro" id="IPR036179">
    <property type="entry name" value="Ig-like_dom_sf"/>
</dbReference>
<accession>A0A443SP89</accession>
<sequence>MSIIAVIPGEPKVRINGKQIETKSNVIQQNVEKISGRDLDEANQIGPFSEGSTVAFECSSSGGRPVPDVKWWNGTRPLRSKISVTDSNSKEPVVTSTIRFIISRYDLGKKFECRVWNNATPEPIANWISLDIHVKPLTLRVRGPVTPAVAGEMVSLACVVEGARPAANIVWFNRSEVVNPHPPSSVDLMNDGTYRTSSTLVFIASRYDHNGDFFCQGTNLVLKSRNEVPLLQATTLQVLYPPAVSIEPEGNLFVNETGSVTMSCIFDANPPNVTEITWYKDGHILNMKEAVTAAKHSPSITIRNITRNETGFYSCHLKNSFGRGNSTTTYVDVLYFPFVVIELSASVVIETYRTLVTLKCVVIHGNPKKLTKVEWFMNDQLIDATIGDDASELQLSNVTRSNAGNYSCRASNGSNKPSERSTPKELQARLAVDTGLELIVKGSSVTLKCSVGDEIGNPPFDAFVWLLNDKRIENAESAIYHIPAVTVASQGNYSCAAVNKVAVGAFGSFELRAKGMHAKVCFLLENYKLHGFIGCKLSACLTAPPRLVHALPAQKGSLRNQSISLFCRVECQPLCKIKWFRNNETLEIASRNSKEQQHFAEVVKRYAALFYEIEILEHDQEPTQNIFTSLTSYLHIKNNSWPDDNDVFSCASDSNGVGSTVASSMLYKHIYHVVCTRQIVIDPPENVQVSVAQLEVVEGELLSEDRIYCTASANPKPSFAWKSWTSGTIVAKGPFLQFNASSSRVNREHSGNYSCIVWNEHGTASSELTITVLCKCFVDAESYAALITSALYPQIDRSRTVLACDAEANPAVLNFTWFKHNVSLTDASSTAKRPVTQLTQFGSKQSSVLMLTDSEFEAYSCVTSNLIGNSKACKLEIQQISAPSGWVQLLLKDENLIIVAAAAAGVVFIIVSSLVIILICVVRRKLKGLTQGKEDHSSHHYSSDVLNAGLESKIQILEERSIPDGRCSENSGCDIEELSRGTPMITAGHQCISLKPDGSPLLSDYLTDENDSDESASSSPPSTHHYYEKPSQRSLRPRHYMHSSQRSKDHPSSNDSAQRSVQHSCSPAAPEEDTSPPSACV</sequence>
<feature type="domain" description="Ig-like" evidence="8">
    <location>
        <begin position="441"/>
        <end position="512"/>
    </location>
</feature>
<feature type="domain" description="Ig-like" evidence="8">
    <location>
        <begin position="802"/>
        <end position="881"/>
    </location>
</feature>
<keyword evidence="3" id="KW-1015">Disulfide bond</keyword>
<feature type="domain" description="Ig-like" evidence="8">
    <location>
        <begin position="50"/>
        <end position="125"/>
    </location>
</feature>
<dbReference type="Pfam" id="PF13895">
    <property type="entry name" value="Ig_2"/>
    <property type="match status" value="2"/>
</dbReference>
<feature type="domain" description="Ig-like" evidence="8">
    <location>
        <begin position="136"/>
        <end position="237"/>
    </location>
</feature>
<keyword evidence="10" id="KW-1185">Reference proteome</keyword>
<proteinExistence type="predicted"/>
<keyword evidence="4" id="KW-0325">Glycoprotein</keyword>
<feature type="domain" description="Ig-like" evidence="8">
    <location>
        <begin position="684"/>
        <end position="771"/>
    </location>
</feature>
<dbReference type="SMART" id="SM00409">
    <property type="entry name" value="IG"/>
    <property type="match status" value="6"/>
</dbReference>
<dbReference type="PANTHER" id="PTHR11640:SF164">
    <property type="entry name" value="MAM DOMAIN-CONTAINING GLYCOSYLPHOSPHATIDYLINOSITOL ANCHOR PROTEIN 1"/>
    <property type="match status" value="1"/>
</dbReference>
<evidence type="ECO:0000256" key="1">
    <source>
        <dbReference type="ARBA" id="ARBA00004479"/>
    </source>
</evidence>
<feature type="domain" description="Ig-like" evidence="8">
    <location>
        <begin position="337"/>
        <end position="427"/>
    </location>
</feature>
<dbReference type="STRING" id="299467.A0A443SP89"/>
<evidence type="ECO:0000256" key="7">
    <source>
        <dbReference type="SAM" id="Phobius"/>
    </source>
</evidence>
<dbReference type="InterPro" id="IPR013783">
    <property type="entry name" value="Ig-like_fold"/>
</dbReference>
<evidence type="ECO:0000313" key="9">
    <source>
        <dbReference type="EMBL" id="RWS29348.1"/>
    </source>
</evidence>
<evidence type="ECO:0000256" key="5">
    <source>
        <dbReference type="ARBA" id="ARBA00023319"/>
    </source>
</evidence>
<evidence type="ECO:0000313" key="10">
    <source>
        <dbReference type="Proteomes" id="UP000288716"/>
    </source>
</evidence>
<gene>
    <name evidence="9" type="ORF">B4U80_07629</name>
</gene>
<dbReference type="Gene3D" id="2.60.40.10">
    <property type="entry name" value="Immunoglobulins"/>
    <property type="match status" value="8"/>
</dbReference>
<name>A0A443SP89_9ACAR</name>
<organism evidence="9 10">
    <name type="scientific">Leptotrombidium deliense</name>
    <dbReference type="NCBI Taxonomy" id="299467"/>
    <lineage>
        <taxon>Eukaryota</taxon>
        <taxon>Metazoa</taxon>
        <taxon>Ecdysozoa</taxon>
        <taxon>Arthropoda</taxon>
        <taxon>Chelicerata</taxon>
        <taxon>Arachnida</taxon>
        <taxon>Acari</taxon>
        <taxon>Acariformes</taxon>
        <taxon>Trombidiformes</taxon>
        <taxon>Prostigmata</taxon>
        <taxon>Anystina</taxon>
        <taxon>Parasitengona</taxon>
        <taxon>Trombiculoidea</taxon>
        <taxon>Trombiculidae</taxon>
        <taxon>Leptotrombidium</taxon>
    </lineage>
</organism>
<dbReference type="GO" id="GO:0005886">
    <property type="term" value="C:plasma membrane"/>
    <property type="evidence" value="ECO:0007669"/>
    <property type="project" value="TreeGrafter"/>
</dbReference>
<comment type="subcellular location">
    <subcellularLocation>
        <location evidence="1">Membrane</location>
        <topology evidence="1">Single-pass type I membrane protein</topology>
    </subcellularLocation>
</comment>
<keyword evidence="7" id="KW-1133">Transmembrane helix</keyword>
<dbReference type="CDD" id="cd00096">
    <property type="entry name" value="Ig"/>
    <property type="match status" value="2"/>
</dbReference>
<dbReference type="GO" id="GO:0005911">
    <property type="term" value="C:cell-cell junction"/>
    <property type="evidence" value="ECO:0007669"/>
    <property type="project" value="TreeGrafter"/>
</dbReference>
<dbReference type="InterPro" id="IPR003599">
    <property type="entry name" value="Ig_sub"/>
</dbReference>
<dbReference type="Proteomes" id="UP000288716">
    <property type="component" value="Unassembled WGS sequence"/>
</dbReference>
<feature type="compositionally biased region" description="Polar residues" evidence="6">
    <location>
        <begin position="1053"/>
        <end position="1065"/>
    </location>
</feature>
<evidence type="ECO:0000256" key="2">
    <source>
        <dbReference type="ARBA" id="ARBA00023136"/>
    </source>
</evidence>
<comment type="caution">
    <text evidence="9">The sequence shown here is derived from an EMBL/GenBank/DDBJ whole genome shotgun (WGS) entry which is preliminary data.</text>
</comment>
<feature type="region of interest" description="Disordered" evidence="6">
    <location>
        <begin position="1002"/>
        <end position="1081"/>
    </location>
</feature>
<dbReference type="OrthoDB" id="6106100at2759"/>
<evidence type="ECO:0000256" key="4">
    <source>
        <dbReference type="ARBA" id="ARBA00023180"/>
    </source>
</evidence>
<evidence type="ECO:0000256" key="6">
    <source>
        <dbReference type="SAM" id="MobiDB-lite"/>
    </source>
</evidence>
<dbReference type="InterPro" id="IPR051275">
    <property type="entry name" value="Cell_adhesion_signaling"/>
</dbReference>
<dbReference type="SUPFAM" id="SSF48726">
    <property type="entry name" value="Immunoglobulin"/>
    <property type="match status" value="7"/>
</dbReference>
<reference evidence="9 10" key="1">
    <citation type="journal article" date="2018" name="Gigascience">
        <title>Genomes of trombidid mites reveal novel predicted allergens and laterally-transferred genes associated with secondary metabolism.</title>
        <authorList>
            <person name="Dong X."/>
            <person name="Chaisiri K."/>
            <person name="Xia D."/>
            <person name="Armstrong S.D."/>
            <person name="Fang Y."/>
            <person name="Donnelly M.J."/>
            <person name="Kadowaki T."/>
            <person name="McGarry J.W."/>
            <person name="Darby A.C."/>
            <person name="Makepeace B.L."/>
        </authorList>
    </citation>
    <scope>NUCLEOTIDE SEQUENCE [LARGE SCALE GENOMIC DNA]</scope>
    <source>
        <strain evidence="9">UoL-UT</strain>
    </source>
</reference>
<dbReference type="VEuPathDB" id="VectorBase:LDEU002692"/>